<dbReference type="Pfam" id="PF00589">
    <property type="entry name" value="Phage_integrase"/>
    <property type="match status" value="1"/>
</dbReference>
<dbReference type="PROSITE" id="PS51900">
    <property type="entry name" value="CB"/>
    <property type="match status" value="1"/>
</dbReference>
<protein>
    <submittedName>
        <fullName evidence="8">Site-specific integrase</fullName>
    </submittedName>
</protein>
<evidence type="ECO:0000256" key="4">
    <source>
        <dbReference type="ARBA" id="ARBA00023172"/>
    </source>
</evidence>
<feature type="domain" description="Tyr recombinase" evidence="6">
    <location>
        <begin position="177"/>
        <end position="379"/>
    </location>
</feature>
<keyword evidence="9" id="KW-1185">Reference proteome</keyword>
<evidence type="ECO:0000256" key="2">
    <source>
        <dbReference type="ARBA" id="ARBA00022908"/>
    </source>
</evidence>
<reference evidence="8" key="2">
    <citation type="submission" date="2020-09" db="EMBL/GenBank/DDBJ databases">
        <authorList>
            <person name="Sun Q."/>
            <person name="Ohkuma M."/>
        </authorList>
    </citation>
    <scope>NUCLEOTIDE SEQUENCE</scope>
    <source>
        <strain evidence="8">JCM 17251</strain>
    </source>
</reference>
<dbReference type="InterPro" id="IPR044068">
    <property type="entry name" value="CB"/>
</dbReference>
<sequence>MKLYKTDIDDEVYYYFLKNGEKRWMYRHKYKDTSGKRREKKKSSFETEKAAYRALLKVKADLLDGHHTKVESDQITVSQWLDIWYETYKGNWKISSRKQRKKIIKDKIKPLLGKYKLSQLDRGTYVREYINVLLEKYQPSSVQLYHRLFNIAINAAVEDEIIPRNRFKKVSIEKDEELDNFLTPEELNIFLHSAKKYVNFTNYTLIYLLAYTGLRRGEAYGLKWEDLNFKEKTLTVRRTRDHFGERTPKTKNSYRTIPIDDMVIKKMESYQKWCIKTKFKYGMKLDKEKDFIFITRLGATPANTNSVPQAFDAIYKYMKKDEINVRRITPHGLRHTHATILINNGVPPKTIADRLGNTVEMIYKVYSHSFKELEDKAVSTFIDVLNGAKPGAK</sequence>
<name>A0A918D214_9BACI</name>
<dbReference type="PANTHER" id="PTHR30629">
    <property type="entry name" value="PROPHAGE INTEGRASE"/>
    <property type="match status" value="1"/>
</dbReference>
<reference evidence="8" key="1">
    <citation type="journal article" date="2014" name="Int. J. Syst. Evol. Microbiol.">
        <title>Complete genome sequence of Corynebacterium casei LMG S-19264T (=DSM 44701T), isolated from a smear-ripened cheese.</title>
        <authorList>
            <consortium name="US DOE Joint Genome Institute (JGI-PGF)"/>
            <person name="Walter F."/>
            <person name="Albersmeier A."/>
            <person name="Kalinowski J."/>
            <person name="Ruckert C."/>
        </authorList>
    </citation>
    <scope>NUCLEOTIDE SEQUENCE</scope>
    <source>
        <strain evidence="8">JCM 17251</strain>
    </source>
</reference>
<dbReference type="SUPFAM" id="SSF56349">
    <property type="entry name" value="DNA breaking-rejoining enzymes"/>
    <property type="match status" value="1"/>
</dbReference>
<evidence type="ECO:0000256" key="3">
    <source>
        <dbReference type="ARBA" id="ARBA00023125"/>
    </source>
</evidence>
<keyword evidence="2" id="KW-0229">DNA integration</keyword>
<dbReference type="InterPro" id="IPR004107">
    <property type="entry name" value="Integrase_SAM-like_N"/>
</dbReference>
<dbReference type="Gene3D" id="1.10.443.10">
    <property type="entry name" value="Intergrase catalytic core"/>
    <property type="match status" value="1"/>
</dbReference>
<keyword evidence="3 5" id="KW-0238">DNA-binding</keyword>
<dbReference type="CDD" id="cd01189">
    <property type="entry name" value="INT_ICEBs1_C_like"/>
    <property type="match status" value="1"/>
</dbReference>
<dbReference type="GO" id="GO:0003677">
    <property type="term" value="F:DNA binding"/>
    <property type="evidence" value="ECO:0007669"/>
    <property type="project" value="UniProtKB-UniRule"/>
</dbReference>
<dbReference type="InterPro" id="IPR010998">
    <property type="entry name" value="Integrase_recombinase_N"/>
</dbReference>
<dbReference type="PROSITE" id="PS51898">
    <property type="entry name" value="TYR_RECOMBINASE"/>
    <property type="match status" value="1"/>
</dbReference>
<evidence type="ECO:0000259" key="7">
    <source>
        <dbReference type="PROSITE" id="PS51900"/>
    </source>
</evidence>
<evidence type="ECO:0000256" key="1">
    <source>
        <dbReference type="ARBA" id="ARBA00008857"/>
    </source>
</evidence>
<organism evidence="8 9">
    <name type="scientific">Oceanobacillus indicireducens</name>
    <dbReference type="NCBI Taxonomy" id="1004261"/>
    <lineage>
        <taxon>Bacteria</taxon>
        <taxon>Bacillati</taxon>
        <taxon>Bacillota</taxon>
        <taxon>Bacilli</taxon>
        <taxon>Bacillales</taxon>
        <taxon>Bacillaceae</taxon>
        <taxon>Oceanobacillus</taxon>
    </lineage>
</organism>
<dbReference type="Proteomes" id="UP000624041">
    <property type="component" value="Unassembled WGS sequence"/>
</dbReference>
<evidence type="ECO:0000259" key="6">
    <source>
        <dbReference type="PROSITE" id="PS51898"/>
    </source>
</evidence>
<feature type="domain" description="Core-binding (CB)" evidence="7">
    <location>
        <begin position="75"/>
        <end position="157"/>
    </location>
</feature>
<dbReference type="GO" id="GO:0006310">
    <property type="term" value="P:DNA recombination"/>
    <property type="evidence" value="ECO:0007669"/>
    <property type="project" value="UniProtKB-KW"/>
</dbReference>
<evidence type="ECO:0000256" key="5">
    <source>
        <dbReference type="PROSITE-ProRule" id="PRU01248"/>
    </source>
</evidence>
<dbReference type="InterPro" id="IPR028259">
    <property type="entry name" value="AP2-like_int_N"/>
</dbReference>
<proteinExistence type="inferred from homology"/>
<gene>
    <name evidence="8" type="ORF">GCM10007971_22760</name>
</gene>
<keyword evidence="4" id="KW-0233">DNA recombination</keyword>
<dbReference type="InterPro" id="IPR002104">
    <property type="entry name" value="Integrase_catalytic"/>
</dbReference>
<evidence type="ECO:0000313" key="8">
    <source>
        <dbReference type="EMBL" id="GGN59545.1"/>
    </source>
</evidence>
<dbReference type="Pfam" id="PF14657">
    <property type="entry name" value="Arm-DNA-bind_4"/>
    <property type="match status" value="1"/>
</dbReference>
<comment type="similarity">
    <text evidence="1">Belongs to the 'phage' integrase family.</text>
</comment>
<accession>A0A918D214</accession>
<dbReference type="InterPro" id="IPR050808">
    <property type="entry name" value="Phage_Integrase"/>
</dbReference>
<dbReference type="EMBL" id="BMOS01000014">
    <property type="protein sequence ID" value="GGN59545.1"/>
    <property type="molecule type" value="Genomic_DNA"/>
</dbReference>
<dbReference type="Pfam" id="PF14659">
    <property type="entry name" value="Phage_int_SAM_3"/>
    <property type="match status" value="1"/>
</dbReference>
<dbReference type="PANTHER" id="PTHR30629:SF2">
    <property type="entry name" value="PROPHAGE INTEGRASE INTS-RELATED"/>
    <property type="match status" value="1"/>
</dbReference>
<dbReference type="Gene3D" id="1.10.150.130">
    <property type="match status" value="1"/>
</dbReference>
<dbReference type="GO" id="GO:0015074">
    <property type="term" value="P:DNA integration"/>
    <property type="evidence" value="ECO:0007669"/>
    <property type="project" value="UniProtKB-KW"/>
</dbReference>
<evidence type="ECO:0000313" key="9">
    <source>
        <dbReference type="Proteomes" id="UP000624041"/>
    </source>
</evidence>
<comment type="caution">
    <text evidence="8">The sequence shown here is derived from an EMBL/GenBank/DDBJ whole genome shotgun (WGS) entry which is preliminary data.</text>
</comment>
<dbReference type="InterPro" id="IPR013762">
    <property type="entry name" value="Integrase-like_cat_sf"/>
</dbReference>
<dbReference type="AlphaFoldDB" id="A0A918D214"/>
<dbReference type="InterPro" id="IPR011010">
    <property type="entry name" value="DNA_brk_join_enz"/>
</dbReference>